<reference evidence="9 10" key="1">
    <citation type="submission" date="2020-02" db="EMBL/GenBank/DDBJ databases">
        <authorList>
            <person name="Chen W.-M."/>
        </authorList>
    </citation>
    <scope>NUCLEOTIDE SEQUENCE [LARGE SCALE GENOMIC DNA]</scope>
    <source>
        <strain evidence="9 10">KDG-16</strain>
    </source>
</reference>
<keyword evidence="5 9" id="KW-0378">Hydrolase</keyword>
<feature type="transmembrane region" description="Helical" evidence="8">
    <location>
        <begin position="102"/>
        <end position="119"/>
    </location>
</feature>
<dbReference type="Pfam" id="PF09721">
    <property type="entry name" value="Exosortase_EpsH"/>
    <property type="match status" value="1"/>
</dbReference>
<keyword evidence="10" id="KW-1185">Reference proteome</keyword>
<evidence type="ECO:0000256" key="5">
    <source>
        <dbReference type="ARBA" id="ARBA00022801"/>
    </source>
</evidence>
<evidence type="ECO:0000313" key="10">
    <source>
        <dbReference type="Proteomes" id="UP000800984"/>
    </source>
</evidence>
<dbReference type="InterPro" id="IPR031006">
    <property type="entry name" value="Exosort_XrtN"/>
</dbReference>
<proteinExistence type="predicted"/>
<keyword evidence="3" id="KW-0645">Protease</keyword>
<dbReference type="InterPro" id="IPR026392">
    <property type="entry name" value="Exo/Archaeosortase_dom"/>
</dbReference>
<dbReference type="EMBL" id="JAAJBT010000001">
    <property type="protein sequence ID" value="NHM00947.1"/>
    <property type="molecule type" value="Genomic_DNA"/>
</dbReference>
<evidence type="ECO:0000256" key="4">
    <source>
        <dbReference type="ARBA" id="ARBA00022692"/>
    </source>
</evidence>
<keyword evidence="7 8" id="KW-0472">Membrane</keyword>
<feature type="transmembrane region" description="Helical" evidence="8">
    <location>
        <begin position="267"/>
        <end position="286"/>
    </location>
</feature>
<comment type="caution">
    <text evidence="9">The sequence shown here is derived from an EMBL/GenBank/DDBJ whole genome shotgun (WGS) entry which is preliminary data.</text>
</comment>
<comment type="subcellular location">
    <subcellularLocation>
        <location evidence="1">Cell membrane</location>
        <topology evidence="1">Multi-pass membrane protein</topology>
    </subcellularLocation>
</comment>
<keyword evidence="4 8" id="KW-0812">Transmembrane</keyword>
<dbReference type="NCBIfam" id="TIGR04178">
    <property type="entry name" value="exo_archaeo"/>
    <property type="match status" value="1"/>
</dbReference>
<evidence type="ECO:0000256" key="1">
    <source>
        <dbReference type="ARBA" id="ARBA00004651"/>
    </source>
</evidence>
<dbReference type="InterPro" id="IPR019127">
    <property type="entry name" value="Exosortase"/>
</dbReference>
<evidence type="ECO:0000313" key="9">
    <source>
        <dbReference type="EMBL" id="NHM00947.1"/>
    </source>
</evidence>
<keyword evidence="2" id="KW-1003">Cell membrane</keyword>
<name>A0ABX0I2Z1_9FLAO</name>
<keyword evidence="6 8" id="KW-1133">Transmembrane helix</keyword>
<dbReference type="Proteomes" id="UP000800984">
    <property type="component" value="Unassembled WGS sequence"/>
</dbReference>
<feature type="transmembrane region" description="Helical" evidence="8">
    <location>
        <begin position="192"/>
        <end position="215"/>
    </location>
</feature>
<evidence type="ECO:0000256" key="2">
    <source>
        <dbReference type="ARBA" id="ARBA00022475"/>
    </source>
</evidence>
<protein>
    <submittedName>
        <fullName evidence="9">Exosortase N</fullName>
        <ecNumber evidence="9">3.4.22.-</ecNumber>
    </submittedName>
</protein>
<gene>
    <name evidence="9" type="primary">xrtN</name>
    <name evidence="9" type="ORF">G4D72_02355</name>
</gene>
<evidence type="ECO:0000256" key="8">
    <source>
        <dbReference type="SAM" id="Phobius"/>
    </source>
</evidence>
<feature type="transmembrane region" description="Helical" evidence="8">
    <location>
        <begin position="27"/>
        <end position="49"/>
    </location>
</feature>
<organism evidence="9 10">
    <name type="scientific">Flavobacterium difficile</name>
    <dbReference type="NCBI Taxonomy" id="2709659"/>
    <lineage>
        <taxon>Bacteria</taxon>
        <taxon>Pseudomonadati</taxon>
        <taxon>Bacteroidota</taxon>
        <taxon>Flavobacteriia</taxon>
        <taxon>Flavobacteriales</taxon>
        <taxon>Flavobacteriaceae</taxon>
        <taxon>Flavobacterium</taxon>
    </lineage>
</organism>
<evidence type="ECO:0000256" key="3">
    <source>
        <dbReference type="ARBA" id="ARBA00022670"/>
    </source>
</evidence>
<dbReference type="GO" id="GO:0016787">
    <property type="term" value="F:hydrolase activity"/>
    <property type="evidence" value="ECO:0007669"/>
    <property type="project" value="UniProtKB-KW"/>
</dbReference>
<accession>A0ABX0I2Z1</accession>
<evidence type="ECO:0000256" key="6">
    <source>
        <dbReference type="ARBA" id="ARBA00022989"/>
    </source>
</evidence>
<sequence>MISYLEKYKIHIIATLVIGLLAFNHKILFFGLDSDFFGILFSVILFIIGSRTTKIKINYLLIAIIIGFEFISYRLHTKSLHFLSLMLLICLVYYSITKRFSFIAFICILLFSSVFNKFFEHLTTEIKQQLCYVVFITLKNVIEIDKIEGVNFYIEGAKITIDTACMGLSMFKTGLLTGAILLTLEEKKEKKYFGIFPIILFSIALIVLNIISNYFRIVTLILLDCTQENALHHSVGLVCFTMYQVVPMLVLIRYFKPKITTETTTTKHLNIAPIGIALILVLITSVEMKKEQNLDLLVNLNPAYNLKNGKWVNSEVFKIIEEQKLIYIKTPIHKPLICWTGDGYRIFESKEITRNHETIWYNKMEKNKVIYDSYWWYECGNKKYNSFIEVMLMKLIYNQPIRLINEISIESKKPNRS</sequence>
<feature type="transmembrane region" description="Helical" evidence="8">
    <location>
        <begin position="55"/>
        <end position="73"/>
    </location>
</feature>
<dbReference type="EC" id="3.4.22.-" evidence="9"/>
<dbReference type="NCBIfam" id="TIGR04476">
    <property type="entry name" value="exosort_XrtN"/>
    <property type="match status" value="1"/>
</dbReference>
<feature type="transmembrane region" description="Helical" evidence="8">
    <location>
        <begin position="80"/>
        <end position="96"/>
    </location>
</feature>
<feature type="transmembrane region" description="Helical" evidence="8">
    <location>
        <begin position="235"/>
        <end position="255"/>
    </location>
</feature>
<dbReference type="RefSeq" id="WP_166075982.1">
    <property type="nucleotide sequence ID" value="NZ_JAAJBT010000001.1"/>
</dbReference>
<evidence type="ECO:0000256" key="7">
    <source>
        <dbReference type="ARBA" id="ARBA00023136"/>
    </source>
</evidence>